<reference evidence="2 3" key="1">
    <citation type="journal article" date="2016" name="Mol. Biol. Evol.">
        <title>Comparative Genomics of Early-Diverging Mushroom-Forming Fungi Provides Insights into the Origins of Lignocellulose Decay Capabilities.</title>
        <authorList>
            <person name="Nagy L.G."/>
            <person name="Riley R."/>
            <person name="Tritt A."/>
            <person name="Adam C."/>
            <person name="Daum C."/>
            <person name="Floudas D."/>
            <person name="Sun H."/>
            <person name="Yadav J.S."/>
            <person name="Pangilinan J."/>
            <person name="Larsson K.H."/>
            <person name="Matsuura K."/>
            <person name="Barry K."/>
            <person name="Labutti K."/>
            <person name="Kuo R."/>
            <person name="Ohm R.A."/>
            <person name="Bhattacharya S.S."/>
            <person name="Shirouzu T."/>
            <person name="Yoshinaga Y."/>
            <person name="Martin F.M."/>
            <person name="Grigoriev I.V."/>
            <person name="Hibbett D.S."/>
        </authorList>
    </citation>
    <scope>NUCLEOTIDE SEQUENCE [LARGE SCALE GENOMIC DNA]</scope>
    <source>
        <strain evidence="2 3">HHB12029</strain>
    </source>
</reference>
<protein>
    <submittedName>
        <fullName evidence="2">Uncharacterized protein</fullName>
    </submittedName>
</protein>
<feature type="region of interest" description="Disordered" evidence="1">
    <location>
        <begin position="44"/>
        <end position="160"/>
    </location>
</feature>
<dbReference type="Proteomes" id="UP000077266">
    <property type="component" value="Unassembled WGS sequence"/>
</dbReference>
<evidence type="ECO:0000313" key="2">
    <source>
        <dbReference type="EMBL" id="KZV83041.1"/>
    </source>
</evidence>
<feature type="compositionally biased region" description="Polar residues" evidence="1">
    <location>
        <begin position="78"/>
        <end position="93"/>
    </location>
</feature>
<organism evidence="2 3">
    <name type="scientific">Exidia glandulosa HHB12029</name>
    <dbReference type="NCBI Taxonomy" id="1314781"/>
    <lineage>
        <taxon>Eukaryota</taxon>
        <taxon>Fungi</taxon>
        <taxon>Dikarya</taxon>
        <taxon>Basidiomycota</taxon>
        <taxon>Agaricomycotina</taxon>
        <taxon>Agaricomycetes</taxon>
        <taxon>Auriculariales</taxon>
        <taxon>Exidiaceae</taxon>
        <taxon>Exidia</taxon>
    </lineage>
</organism>
<dbReference type="InParanoid" id="A0A165CSR3"/>
<dbReference type="AlphaFoldDB" id="A0A165CSR3"/>
<sequence>MLGHGQQIVSPDQGNAPLPTFYSNAESWSSMLRTAQMAQMVSPRMSLQSGSQAHAERRPAGFGTTVERSTAPVGLDVQRNNNYTPLANSQADNGDSRPTKRRGSSSAGGPLRPKRGRAAVAPYSTTRRKTAPTRGDATTTTANEGPATPSQPPVGQDWNAPWQSGTATKYTAAAAKSYLETLPKTEWHDSAGFFCPFKDCRKRQSGARYDTYTSLVGHVRRCGPDRECELCKESVARGYQAYEMQRHRKGGNKNGKDPAQPLKKKDNRTPCTVTEACGGDDKHEAIYAHLKSKNELDRVDSLQFGDDSDTYSDYLGPRMRRYRSALGEGPSTRRTATTEAERTQSPATKEAEEHDE</sequence>
<evidence type="ECO:0000256" key="1">
    <source>
        <dbReference type="SAM" id="MobiDB-lite"/>
    </source>
</evidence>
<accession>A0A165CSR3</accession>
<evidence type="ECO:0000313" key="3">
    <source>
        <dbReference type="Proteomes" id="UP000077266"/>
    </source>
</evidence>
<feature type="compositionally biased region" description="Low complexity" evidence="1">
    <location>
        <begin position="132"/>
        <end position="142"/>
    </location>
</feature>
<feature type="region of interest" description="Disordered" evidence="1">
    <location>
        <begin position="244"/>
        <end position="270"/>
    </location>
</feature>
<proteinExistence type="predicted"/>
<gene>
    <name evidence="2" type="ORF">EXIGLDRAFT_329876</name>
</gene>
<keyword evidence="3" id="KW-1185">Reference proteome</keyword>
<name>A0A165CSR3_EXIGL</name>
<feature type="region of interest" description="Disordered" evidence="1">
    <location>
        <begin position="297"/>
        <end position="356"/>
    </location>
</feature>
<dbReference type="EMBL" id="KV426292">
    <property type="protein sequence ID" value="KZV83041.1"/>
    <property type="molecule type" value="Genomic_DNA"/>
</dbReference>